<protein>
    <submittedName>
        <fullName evidence="3">Uncharacterized protein</fullName>
    </submittedName>
</protein>
<sequence length="509" mass="51839">MRALLRDGRLAGLVAHWSLLALVAVTLVIRPLVDASGLPSVAENANAVLAFVAAASVAALVAANWSAQTASVRRATAAFAALVVATAASWVAGSPRSLASLGLGLGLVLLLPGALLLAAVASASAHGGLDVLLLKLAVLLQVAFGLFQYFHESVADRAPFAADAVNGTTSHNFWPAFALPAATVLALLVRGSWRTAWPVAVVTLSVYAEAKAALVVWVPLLLLLAVLSAARVVRTRLARGDRASSAAEVQGLLVVAAAAAVLMGGLAYTPSVEGTWQVFKGHATELDAFAHDQPTAETGTPAATLRDALTTLGHDVPASPRTFLLGLGPANSVSHAAEVAASGGKGSTHLPAPGPVARLLLGTKGQLQFEDAQSSLLGVWGDLGAVGALLYLLSLGLSAWAALTVVLARRTDVLRRALMVVLVPLGVLGASSALDWSEQASIVLPVALVVVVAVSSGDEGPLAVGAGDRRKVGSAGARIGGPQPVPQRQPLRREPRRRPRGGGAPARRA</sequence>
<organism evidence="3 4">
    <name type="scientific">Motilibacter peucedani</name>
    <dbReference type="NCBI Taxonomy" id="598650"/>
    <lineage>
        <taxon>Bacteria</taxon>
        <taxon>Bacillati</taxon>
        <taxon>Actinomycetota</taxon>
        <taxon>Actinomycetes</taxon>
        <taxon>Motilibacterales</taxon>
        <taxon>Motilibacteraceae</taxon>
        <taxon>Motilibacter</taxon>
    </lineage>
</organism>
<dbReference type="InParanoid" id="A0A420XUH0"/>
<keyword evidence="2" id="KW-0472">Membrane</keyword>
<dbReference type="EMBL" id="RBWV01000009">
    <property type="protein sequence ID" value="RKS80299.1"/>
    <property type="molecule type" value="Genomic_DNA"/>
</dbReference>
<dbReference type="RefSeq" id="WP_121192004.1">
    <property type="nucleotide sequence ID" value="NZ_RBWV01000009.1"/>
</dbReference>
<feature type="transmembrane region" description="Helical" evidence="2">
    <location>
        <begin position="98"/>
        <end position="120"/>
    </location>
</feature>
<keyword evidence="4" id="KW-1185">Reference proteome</keyword>
<reference evidence="3 4" key="1">
    <citation type="submission" date="2018-10" db="EMBL/GenBank/DDBJ databases">
        <title>Genomic Encyclopedia of Archaeal and Bacterial Type Strains, Phase II (KMG-II): from individual species to whole genera.</title>
        <authorList>
            <person name="Goeker M."/>
        </authorList>
    </citation>
    <scope>NUCLEOTIDE SEQUENCE [LARGE SCALE GENOMIC DNA]</scope>
    <source>
        <strain evidence="3 4">RP-AC37</strain>
    </source>
</reference>
<feature type="transmembrane region" description="Helical" evidence="2">
    <location>
        <begin position="75"/>
        <end position="92"/>
    </location>
</feature>
<feature type="compositionally biased region" description="Low complexity" evidence="1">
    <location>
        <begin position="480"/>
        <end position="489"/>
    </location>
</feature>
<proteinExistence type="predicted"/>
<evidence type="ECO:0000313" key="4">
    <source>
        <dbReference type="Proteomes" id="UP000281955"/>
    </source>
</evidence>
<dbReference type="AlphaFoldDB" id="A0A420XUH0"/>
<accession>A0A420XUH0</accession>
<feature type="transmembrane region" description="Helical" evidence="2">
    <location>
        <begin position="212"/>
        <end position="230"/>
    </location>
</feature>
<feature type="transmembrane region" description="Helical" evidence="2">
    <location>
        <begin position="383"/>
        <end position="405"/>
    </location>
</feature>
<evidence type="ECO:0000256" key="1">
    <source>
        <dbReference type="SAM" id="MobiDB-lite"/>
    </source>
</evidence>
<dbReference type="Proteomes" id="UP000281955">
    <property type="component" value="Unassembled WGS sequence"/>
</dbReference>
<feature type="transmembrane region" description="Helical" evidence="2">
    <location>
        <begin position="132"/>
        <end position="150"/>
    </location>
</feature>
<name>A0A420XUH0_9ACTN</name>
<keyword evidence="2" id="KW-1133">Transmembrane helix</keyword>
<feature type="transmembrane region" description="Helical" evidence="2">
    <location>
        <begin position="45"/>
        <end position="63"/>
    </location>
</feature>
<keyword evidence="2" id="KW-0812">Transmembrane</keyword>
<feature type="transmembrane region" description="Helical" evidence="2">
    <location>
        <begin position="251"/>
        <end position="269"/>
    </location>
</feature>
<evidence type="ECO:0000313" key="3">
    <source>
        <dbReference type="EMBL" id="RKS80299.1"/>
    </source>
</evidence>
<feature type="region of interest" description="Disordered" evidence="1">
    <location>
        <begin position="465"/>
        <end position="509"/>
    </location>
</feature>
<gene>
    <name evidence="3" type="ORF">CLV35_0726</name>
</gene>
<comment type="caution">
    <text evidence="3">The sequence shown here is derived from an EMBL/GenBank/DDBJ whole genome shotgun (WGS) entry which is preliminary data.</text>
</comment>
<dbReference type="OrthoDB" id="9896812at2"/>
<evidence type="ECO:0000256" key="2">
    <source>
        <dbReference type="SAM" id="Phobius"/>
    </source>
</evidence>